<reference evidence="13" key="1">
    <citation type="submission" date="2015-05" db="EMBL/GenBank/DDBJ databases">
        <authorList>
            <person name="Fogelqvist Johan"/>
        </authorList>
    </citation>
    <scope>NUCLEOTIDE SEQUENCE [LARGE SCALE GENOMIC DNA]</scope>
</reference>
<dbReference type="CDD" id="cd00067">
    <property type="entry name" value="GAL4"/>
    <property type="match status" value="1"/>
</dbReference>
<dbReference type="EMBL" id="CVQH01007779">
    <property type="protein sequence ID" value="CRK16745.1"/>
    <property type="molecule type" value="Genomic_DNA"/>
</dbReference>
<dbReference type="GO" id="GO:0005634">
    <property type="term" value="C:nucleus"/>
    <property type="evidence" value="ECO:0007669"/>
    <property type="project" value="UniProtKB-SubCell"/>
</dbReference>
<keyword evidence="7" id="KW-0238">DNA-binding</keyword>
<dbReference type="Gene3D" id="3.40.50.300">
    <property type="entry name" value="P-loop containing nucleotide triphosphate hydrolases"/>
    <property type="match status" value="1"/>
</dbReference>
<dbReference type="InterPro" id="IPR036864">
    <property type="entry name" value="Zn2-C6_fun-type_DNA-bd_sf"/>
</dbReference>
<evidence type="ECO:0000256" key="8">
    <source>
        <dbReference type="ARBA" id="ARBA00023163"/>
    </source>
</evidence>
<dbReference type="GO" id="GO:0000981">
    <property type="term" value="F:DNA-binding transcription factor activity, RNA polymerase II-specific"/>
    <property type="evidence" value="ECO:0007669"/>
    <property type="project" value="InterPro"/>
</dbReference>
<evidence type="ECO:0000256" key="4">
    <source>
        <dbReference type="ARBA" id="ARBA00022833"/>
    </source>
</evidence>
<dbReference type="PANTHER" id="PTHR31313:SF81">
    <property type="entry name" value="TY1 ENHANCER ACTIVATOR"/>
    <property type="match status" value="1"/>
</dbReference>
<evidence type="ECO:0000256" key="9">
    <source>
        <dbReference type="ARBA" id="ARBA00023242"/>
    </source>
</evidence>
<dbReference type="Proteomes" id="UP000044602">
    <property type="component" value="Unassembled WGS sequence"/>
</dbReference>
<dbReference type="SMART" id="SM00066">
    <property type="entry name" value="GAL4"/>
    <property type="match status" value="1"/>
</dbReference>
<dbReference type="GO" id="GO:0006298">
    <property type="term" value="P:mismatch repair"/>
    <property type="evidence" value="ECO:0007669"/>
    <property type="project" value="InterPro"/>
</dbReference>
<dbReference type="SUPFAM" id="SSF57701">
    <property type="entry name" value="Zn2/Cys6 DNA-binding domain"/>
    <property type="match status" value="1"/>
</dbReference>
<comment type="subcellular location">
    <subcellularLocation>
        <location evidence="1">Nucleus</location>
    </subcellularLocation>
</comment>
<dbReference type="InterPro" id="IPR001138">
    <property type="entry name" value="Zn2Cys6_DnaBD"/>
</dbReference>
<evidence type="ECO:0000259" key="11">
    <source>
        <dbReference type="PROSITE" id="PS50048"/>
    </source>
</evidence>
<accession>A0A0G4L4P8</accession>
<feature type="region of interest" description="Disordered" evidence="10">
    <location>
        <begin position="111"/>
        <end position="203"/>
    </location>
</feature>
<feature type="compositionally biased region" description="Basic and acidic residues" evidence="10">
    <location>
        <begin position="1"/>
        <end position="11"/>
    </location>
</feature>
<evidence type="ECO:0000256" key="6">
    <source>
        <dbReference type="ARBA" id="ARBA00023015"/>
    </source>
</evidence>
<evidence type="ECO:0000313" key="13">
    <source>
        <dbReference type="Proteomes" id="UP000044602"/>
    </source>
</evidence>
<keyword evidence="4" id="KW-0862">Zinc</keyword>
<evidence type="ECO:0000256" key="3">
    <source>
        <dbReference type="ARBA" id="ARBA00022741"/>
    </source>
</evidence>
<evidence type="ECO:0000256" key="2">
    <source>
        <dbReference type="ARBA" id="ARBA00022723"/>
    </source>
</evidence>
<dbReference type="GO" id="GO:0006351">
    <property type="term" value="P:DNA-templated transcription"/>
    <property type="evidence" value="ECO:0007669"/>
    <property type="project" value="InterPro"/>
</dbReference>
<dbReference type="GO" id="GO:0030983">
    <property type="term" value="F:mismatched DNA binding"/>
    <property type="evidence" value="ECO:0007669"/>
    <property type="project" value="InterPro"/>
</dbReference>
<dbReference type="InterPro" id="IPR000432">
    <property type="entry name" value="DNA_mismatch_repair_MutS_C"/>
</dbReference>
<keyword evidence="6" id="KW-0805">Transcription regulation</keyword>
<feature type="compositionally biased region" description="Polar residues" evidence="10">
    <location>
        <begin position="12"/>
        <end position="37"/>
    </location>
</feature>
<dbReference type="GO" id="GO:0005524">
    <property type="term" value="F:ATP binding"/>
    <property type="evidence" value="ECO:0007669"/>
    <property type="project" value="UniProtKB-KW"/>
</dbReference>
<dbReference type="STRING" id="100787.A0A0G4L4P8"/>
<dbReference type="AlphaFoldDB" id="A0A0G4L4P8"/>
<evidence type="ECO:0000256" key="1">
    <source>
        <dbReference type="ARBA" id="ARBA00004123"/>
    </source>
</evidence>
<gene>
    <name evidence="12" type="ORF">BN1708_002969</name>
</gene>
<name>A0A0G4L4P8_VERLO</name>
<dbReference type="Gene3D" id="4.10.240.10">
    <property type="entry name" value="Zn(2)-C6 fungal-type DNA-binding domain"/>
    <property type="match status" value="1"/>
</dbReference>
<protein>
    <recommendedName>
        <fullName evidence="11">Zn(2)-C6 fungal-type domain-containing protein</fullName>
    </recommendedName>
</protein>
<organism evidence="12 13">
    <name type="scientific">Verticillium longisporum</name>
    <name type="common">Verticillium dahliae var. longisporum</name>
    <dbReference type="NCBI Taxonomy" id="100787"/>
    <lineage>
        <taxon>Eukaryota</taxon>
        <taxon>Fungi</taxon>
        <taxon>Dikarya</taxon>
        <taxon>Ascomycota</taxon>
        <taxon>Pezizomycotina</taxon>
        <taxon>Sordariomycetes</taxon>
        <taxon>Hypocreomycetidae</taxon>
        <taxon>Glomerellales</taxon>
        <taxon>Plectosphaerellaceae</taxon>
        <taxon>Verticillium</taxon>
    </lineage>
</organism>
<feature type="domain" description="Zn(2)-C6 fungal-type" evidence="11">
    <location>
        <begin position="46"/>
        <end position="78"/>
    </location>
</feature>
<sequence length="500" mass="55888">MANHNDTKSASEDTTGVTSQENVSPRNAAPRSSSNKQQIRHRASVACASCRERRIRCVVPKGDNECTQCKRSGTDCVIKNDDERRRPISKAYMSSLSERIALLEGLLEEKGVEPPPAAHPPKTRHEGQSKSSDEQIKDAHNQTQPPAQPSTTYSPLPEVPSPPDSANEEFSIQESDQQAASQNGNSSSYSIPPPPGVKETSPFRMLDPRQEDMVHRLLSTKGNLSFDQLSGRIRFFGPTANSHVYTDTQDHLDAREPPEQVRRAERIIRSLSSETHAYLTDNFWGYYNSVLNIIHQEAFEADRDAQSPRFYSSFLHIAIIAMGFRFADFGRDDMRRITIGSRESTLHREAKYMLDIELERPGGIPSVQALLLLGDLECGLSTLASISTENHPEVRARRMQIHVDEAERRVTFLYKLEDGVAEGSFGMHCAAMCGINNRIIERAEVAAREWEHTSRLKESLEKAKTGCYIPLGMLSDVASLLRDEEEVGNVDVLLRAVEAM</sequence>
<evidence type="ECO:0000256" key="7">
    <source>
        <dbReference type="ARBA" id="ARBA00023125"/>
    </source>
</evidence>
<keyword evidence="13" id="KW-1185">Reference proteome</keyword>
<keyword evidence="2" id="KW-0479">Metal-binding</keyword>
<keyword evidence="8" id="KW-0804">Transcription</keyword>
<feature type="region of interest" description="Disordered" evidence="10">
    <location>
        <begin position="1"/>
        <end position="41"/>
    </location>
</feature>
<dbReference type="PROSITE" id="PS50048">
    <property type="entry name" value="ZN2_CY6_FUNGAL_2"/>
    <property type="match status" value="1"/>
</dbReference>
<dbReference type="PANTHER" id="PTHR31313">
    <property type="entry name" value="TY1 ENHANCER ACTIVATOR"/>
    <property type="match status" value="1"/>
</dbReference>
<keyword evidence="5" id="KW-0067">ATP-binding</keyword>
<keyword evidence="9" id="KW-0539">Nucleus</keyword>
<dbReference type="Pfam" id="PF04082">
    <property type="entry name" value="Fungal_trans"/>
    <property type="match status" value="1"/>
</dbReference>
<dbReference type="PROSITE" id="PS00463">
    <property type="entry name" value="ZN2_CY6_FUNGAL_1"/>
    <property type="match status" value="1"/>
</dbReference>
<proteinExistence type="predicted"/>
<dbReference type="InterPro" id="IPR027417">
    <property type="entry name" value="P-loop_NTPase"/>
</dbReference>
<feature type="compositionally biased region" description="Basic and acidic residues" evidence="10">
    <location>
        <begin position="123"/>
        <end position="140"/>
    </location>
</feature>
<evidence type="ECO:0000256" key="5">
    <source>
        <dbReference type="ARBA" id="ARBA00022840"/>
    </source>
</evidence>
<dbReference type="GO" id="GO:0008270">
    <property type="term" value="F:zinc ion binding"/>
    <property type="evidence" value="ECO:0007669"/>
    <property type="project" value="InterPro"/>
</dbReference>
<evidence type="ECO:0000256" key="10">
    <source>
        <dbReference type="SAM" id="MobiDB-lite"/>
    </source>
</evidence>
<evidence type="ECO:0000313" key="12">
    <source>
        <dbReference type="EMBL" id="CRK16745.1"/>
    </source>
</evidence>
<dbReference type="SMART" id="SM00534">
    <property type="entry name" value="MUTSac"/>
    <property type="match status" value="1"/>
</dbReference>
<dbReference type="InterPro" id="IPR051615">
    <property type="entry name" value="Transcr_Regulatory_Elem"/>
</dbReference>
<dbReference type="Pfam" id="PF00488">
    <property type="entry name" value="MutS_V"/>
    <property type="match status" value="1"/>
</dbReference>
<feature type="compositionally biased region" description="Polar residues" evidence="10">
    <location>
        <begin position="141"/>
        <end position="154"/>
    </location>
</feature>
<dbReference type="CDD" id="cd12148">
    <property type="entry name" value="fungal_TF_MHR"/>
    <property type="match status" value="1"/>
</dbReference>
<feature type="compositionally biased region" description="Low complexity" evidence="10">
    <location>
        <begin position="175"/>
        <end position="190"/>
    </location>
</feature>
<keyword evidence="3" id="KW-0547">Nucleotide-binding</keyword>
<dbReference type="InterPro" id="IPR007219">
    <property type="entry name" value="XnlR_reg_dom"/>
</dbReference>
<dbReference type="Pfam" id="PF00172">
    <property type="entry name" value="Zn_clus"/>
    <property type="match status" value="1"/>
</dbReference>